<sequence length="437" mass="49034">MYNEKLDEPYSHHILEHSVEARSKLKLYARINFGVTALITLTIWAILSIYWGANWKFQTGIHNLNGWIIDFDGGIVGATVTQAYLNNTGQKTQIDWYTVPASMFPNGEADITDAIVNEKAWAAVAIHAGATSRLDAAIAAGSGAGYDNQVATAYAAEARNENSYLFFVGPQLKEPLDQAVSAFPMIQAQRLGDSITGLLTTAPTLVFQPVNYTIANIRPFDIQVGTAIDFVGLIYLLILSFIAVLGNYQARVMVTGLEKRLTFGRLILVRLLVPILMYFWLSLAYSLLSLFFHVPFDRQFGHAGFVIYWMLSWMGMLALGLAVDSLITILTPRFIPFFLVPWIIVNVSVVFFPIEVLPTLFRYGYATPFYNISRAVRCILFRTRNEVGMNFGILFAWIGISFVTIPLFTWWVRRKQVLERRREQPVAPESASEVGTA</sequence>
<keyword evidence="4" id="KW-1185">Reference proteome</keyword>
<dbReference type="GO" id="GO:0016020">
    <property type="term" value="C:membrane"/>
    <property type="evidence" value="ECO:0007669"/>
    <property type="project" value="TreeGrafter"/>
</dbReference>
<accession>A0A0C3SCP0</accession>
<name>A0A0C3SCP0_PHLG1</name>
<dbReference type="OrthoDB" id="2140105at2759"/>
<dbReference type="InterPro" id="IPR022703">
    <property type="entry name" value="DUF3533"/>
</dbReference>
<feature type="transmembrane region" description="Helical" evidence="1">
    <location>
        <begin position="391"/>
        <end position="412"/>
    </location>
</feature>
<dbReference type="EMBL" id="KN840471">
    <property type="protein sequence ID" value="KIP08990.1"/>
    <property type="molecule type" value="Genomic_DNA"/>
</dbReference>
<dbReference type="AlphaFoldDB" id="A0A0C3SCP0"/>
<feature type="transmembrane region" description="Helical" evidence="1">
    <location>
        <begin position="267"/>
        <end position="294"/>
    </location>
</feature>
<feature type="transmembrane region" description="Helical" evidence="1">
    <location>
        <begin position="334"/>
        <end position="354"/>
    </location>
</feature>
<keyword evidence="1" id="KW-1133">Transmembrane helix</keyword>
<dbReference type="InterPro" id="IPR053001">
    <property type="entry name" value="MNNG_permease-like"/>
</dbReference>
<keyword evidence="1" id="KW-0812">Transmembrane</keyword>
<evidence type="ECO:0000313" key="4">
    <source>
        <dbReference type="Proteomes" id="UP000053257"/>
    </source>
</evidence>
<dbReference type="Proteomes" id="UP000053257">
    <property type="component" value="Unassembled WGS sequence"/>
</dbReference>
<keyword evidence="1" id="KW-0472">Membrane</keyword>
<dbReference type="STRING" id="745531.A0A0C3SCP0"/>
<evidence type="ECO:0000313" key="3">
    <source>
        <dbReference type="EMBL" id="KIP08990.1"/>
    </source>
</evidence>
<dbReference type="PANTHER" id="PTHR34814:SF1">
    <property type="entry name" value="NITROSOGUANIDINE RESISTANCE PROTEIN SNG1"/>
    <property type="match status" value="1"/>
</dbReference>
<evidence type="ECO:0000256" key="1">
    <source>
        <dbReference type="SAM" id="Phobius"/>
    </source>
</evidence>
<dbReference type="PANTHER" id="PTHR34814">
    <property type="entry name" value="NITROSOGUANIDINE RESISTANCE PROTEIN SNG1"/>
    <property type="match status" value="1"/>
</dbReference>
<proteinExistence type="predicted"/>
<feature type="transmembrane region" description="Helical" evidence="1">
    <location>
        <begin position="306"/>
        <end position="327"/>
    </location>
</feature>
<protein>
    <recommendedName>
        <fullName evidence="2">DUF3533 domain-containing protein</fullName>
    </recommendedName>
</protein>
<dbReference type="Pfam" id="PF12051">
    <property type="entry name" value="DUF3533"/>
    <property type="match status" value="1"/>
</dbReference>
<organism evidence="3 4">
    <name type="scientific">Phlebiopsis gigantea (strain 11061_1 CR5-6)</name>
    <name type="common">White-rot fungus</name>
    <name type="synonym">Peniophora gigantea</name>
    <dbReference type="NCBI Taxonomy" id="745531"/>
    <lineage>
        <taxon>Eukaryota</taxon>
        <taxon>Fungi</taxon>
        <taxon>Dikarya</taxon>
        <taxon>Basidiomycota</taxon>
        <taxon>Agaricomycotina</taxon>
        <taxon>Agaricomycetes</taxon>
        <taxon>Polyporales</taxon>
        <taxon>Phanerochaetaceae</taxon>
        <taxon>Phlebiopsis</taxon>
    </lineage>
</organism>
<feature type="transmembrane region" description="Helical" evidence="1">
    <location>
        <begin position="31"/>
        <end position="53"/>
    </location>
</feature>
<evidence type="ECO:0000259" key="2">
    <source>
        <dbReference type="Pfam" id="PF12051"/>
    </source>
</evidence>
<dbReference type="HOGENOM" id="CLU_020178_2_0_1"/>
<gene>
    <name evidence="3" type="ORF">PHLGIDRAFT_87282</name>
</gene>
<feature type="domain" description="DUF3533" evidence="2">
    <location>
        <begin position="38"/>
        <end position="402"/>
    </location>
</feature>
<reference evidence="3 4" key="1">
    <citation type="journal article" date="2014" name="PLoS Genet.">
        <title>Analysis of the Phlebiopsis gigantea genome, transcriptome and secretome provides insight into its pioneer colonization strategies of wood.</title>
        <authorList>
            <person name="Hori C."/>
            <person name="Ishida T."/>
            <person name="Igarashi K."/>
            <person name="Samejima M."/>
            <person name="Suzuki H."/>
            <person name="Master E."/>
            <person name="Ferreira P."/>
            <person name="Ruiz-Duenas F.J."/>
            <person name="Held B."/>
            <person name="Canessa P."/>
            <person name="Larrondo L.F."/>
            <person name="Schmoll M."/>
            <person name="Druzhinina I.S."/>
            <person name="Kubicek C.P."/>
            <person name="Gaskell J.A."/>
            <person name="Kersten P."/>
            <person name="St John F."/>
            <person name="Glasner J."/>
            <person name="Sabat G."/>
            <person name="Splinter BonDurant S."/>
            <person name="Syed K."/>
            <person name="Yadav J."/>
            <person name="Mgbeahuruike A.C."/>
            <person name="Kovalchuk A."/>
            <person name="Asiegbu F.O."/>
            <person name="Lackner G."/>
            <person name="Hoffmeister D."/>
            <person name="Rencoret J."/>
            <person name="Gutierrez A."/>
            <person name="Sun H."/>
            <person name="Lindquist E."/>
            <person name="Barry K."/>
            <person name="Riley R."/>
            <person name="Grigoriev I.V."/>
            <person name="Henrissat B."/>
            <person name="Kues U."/>
            <person name="Berka R.M."/>
            <person name="Martinez A.T."/>
            <person name="Covert S.F."/>
            <person name="Blanchette R.A."/>
            <person name="Cullen D."/>
        </authorList>
    </citation>
    <scope>NUCLEOTIDE SEQUENCE [LARGE SCALE GENOMIC DNA]</scope>
    <source>
        <strain evidence="3 4">11061_1 CR5-6</strain>
    </source>
</reference>
<feature type="transmembrane region" description="Helical" evidence="1">
    <location>
        <begin position="227"/>
        <end position="246"/>
    </location>
</feature>